<accession>A0ABP8NPP9</accession>
<sequence>MLFRFGNTPLAIELKKTGTSMPHSGCDKLQQGEAFFVLRAGWLLKFGEFLGNRRWKEEFASLGIVVATAHRVD</sequence>
<reference evidence="2" key="1">
    <citation type="journal article" date="2019" name="Int. J. Syst. Evol. Microbiol.">
        <title>The Global Catalogue of Microorganisms (GCM) 10K type strain sequencing project: providing services to taxonomists for standard genome sequencing and annotation.</title>
        <authorList>
            <consortium name="The Broad Institute Genomics Platform"/>
            <consortium name="The Broad Institute Genome Sequencing Center for Infectious Disease"/>
            <person name="Wu L."/>
            <person name="Ma J."/>
        </authorList>
    </citation>
    <scope>NUCLEOTIDE SEQUENCE [LARGE SCALE GENOMIC DNA]</scope>
    <source>
        <strain evidence="2">JCM 17759</strain>
    </source>
</reference>
<evidence type="ECO:0000313" key="1">
    <source>
        <dbReference type="EMBL" id="GAA4469302.1"/>
    </source>
</evidence>
<evidence type="ECO:0000313" key="2">
    <source>
        <dbReference type="Proteomes" id="UP001500840"/>
    </source>
</evidence>
<dbReference type="EMBL" id="BAABGA010000107">
    <property type="protein sequence ID" value="GAA4469302.1"/>
    <property type="molecule type" value="Genomic_DNA"/>
</dbReference>
<dbReference type="Proteomes" id="UP001500840">
    <property type="component" value="Unassembled WGS sequence"/>
</dbReference>
<keyword evidence="2" id="KW-1185">Reference proteome</keyword>
<proteinExistence type="predicted"/>
<gene>
    <name evidence="1" type="ORF">GCM10023156_61130</name>
</gene>
<organism evidence="1 2">
    <name type="scientific">Novipirellula rosea</name>
    <dbReference type="NCBI Taxonomy" id="1031540"/>
    <lineage>
        <taxon>Bacteria</taxon>
        <taxon>Pseudomonadati</taxon>
        <taxon>Planctomycetota</taxon>
        <taxon>Planctomycetia</taxon>
        <taxon>Pirellulales</taxon>
        <taxon>Pirellulaceae</taxon>
        <taxon>Novipirellula</taxon>
    </lineage>
</organism>
<comment type="caution">
    <text evidence="1">The sequence shown here is derived from an EMBL/GenBank/DDBJ whole genome shotgun (WGS) entry which is preliminary data.</text>
</comment>
<name>A0ABP8NPP9_9BACT</name>
<protein>
    <submittedName>
        <fullName evidence="1">Uncharacterized protein</fullName>
    </submittedName>
</protein>